<protein>
    <submittedName>
        <fullName evidence="1">Uncharacterized protein</fullName>
    </submittedName>
</protein>
<dbReference type="Gene3D" id="2.120.10.70">
    <property type="entry name" value="Fucose-specific lectin"/>
    <property type="match status" value="2"/>
</dbReference>
<gene>
    <name evidence="1" type="ORF">ACFQ63_28185</name>
</gene>
<dbReference type="Proteomes" id="UP001600424">
    <property type="component" value="Unassembled WGS sequence"/>
</dbReference>
<proteinExistence type="predicted"/>
<dbReference type="RefSeq" id="WP_386250690.1">
    <property type="nucleotide sequence ID" value="NZ_JBHTRV010000025.1"/>
</dbReference>
<reference evidence="1 2" key="1">
    <citation type="submission" date="2024-09" db="EMBL/GenBank/DDBJ databases">
        <title>The Natural Products Discovery Center: Release of the First 8490 Sequenced Strains for Exploring Actinobacteria Biosynthetic Diversity.</title>
        <authorList>
            <person name="Kalkreuter E."/>
            <person name="Kautsar S.A."/>
            <person name="Yang D."/>
            <person name="Bader C.D."/>
            <person name="Teijaro C.N."/>
            <person name="Fluegel L."/>
            <person name="Davis C.M."/>
            <person name="Simpson J.R."/>
            <person name="Lauterbach L."/>
            <person name="Steele A.D."/>
            <person name="Gui C."/>
            <person name="Meng S."/>
            <person name="Li G."/>
            <person name="Viehrig K."/>
            <person name="Ye F."/>
            <person name="Su P."/>
            <person name="Kiefer A.F."/>
            <person name="Nichols A."/>
            <person name="Cepeda A.J."/>
            <person name="Yan W."/>
            <person name="Fan B."/>
            <person name="Jiang Y."/>
            <person name="Adhikari A."/>
            <person name="Zheng C.-J."/>
            <person name="Schuster L."/>
            <person name="Cowan T.M."/>
            <person name="Smanski M.J."/>
            <person name="Chevrette M.G."/>
            <person name="De Carvalho L.P.S."/>
            <person name="Shen B."/>
        </authorList>
    </citation>
    <scope>NUCLEOTIDE SEQUENCE [LARGE SCALE GENOMIC DNA]</scope>
    <source>
        <strain evidence="1 2">NPDC056472</strain>
    </source>
</reference>
<sequence length="414" mass="43805">MRRTAEKVFSIIEVAEQDGKWGYSDINFSEEQTSDLPESGARSMWRQVSPVAIAGSGLAAAGSDEDDRRVFYQDRDRSPVGTAYDPSLPDGRWVGYRVFTADIGAPSADVGSALAVTGQIGDLRVYYFSDGRLDGGRRLVRLEEQSQEWTYAVCDDAPEGSSISPLAAVTTGQGEFVYYLDGRSHVVEASYRGVEGWAVCDVTSAVEGCPTPSSLSRLTAAGCGTDTRFVYFLDENDRPVQLEHTIVDGTKKNPEGSVEWLARSLSVYGAPAAAAGSRPAVVLTAEDHPQLYYLDADHMVVAVGFNGRGWDVNHVGVDADGGAGAPRAAAGASLAAVACADRSASQVYYLGAAYPGAGPGEGDNNLIELRGAGDDWTSRSLGAELDLPDVATGVPSPITAICTSGPRVYYTSEQ</sequence>
<comment type="caution">
    <text evidence="1">The sequence shown here is derived from an EMBL/GenBank/DDBJ whole genome shotgun (WGS) entry which is preliminary data.</text>
</comment>
<evidence type="ECO:0000313" key="1">
    <source>
        <dbReference type="EMBL" id="MFE5983567.1"/>
    </source>
</evidence>
<name>A0ABW6J0Z1_STRWE</name>
<keyword evidence="2" id="KW-1185">Reference proteome</keyword>
<accession>A0ABW6J0Z1</accession>
<organism evidence="1 2">
    <name type="scientific">Streptomyces wedmorensis</name>
    <dbReference type="NCBI Taxonomy" id="43759"/>
    <lineage>
        <taxon>Bacteria</taxon>
        <taxon>Bacillati</taxon>
        <taxon>Actinomycetota</taxon>
        <taxon>Actinomycetes</taxon>
        <taxon>Kitasatosporales</taxon>
        <taxon>Streptomycetaceae</taxon>
        <taxon>Streptomyces</taxon>
    </lineage>
</organism>
<dbReference type="EMBL" id="JBHTRV010000025">
    <property type="protein sequence ID" value="MFE5983567.1"/>
    <property type="molecule type" value="Genomic_DNA"/>
</dbReference>
<evidence type="ECO:0000313" key="2">
    <source>
        <dbReference type="Proteomes" id="UP001600424"/>
    </source>
</evidence>
<dbReference type="SUPFAM" id="SSF89372">
    <property type="entry name" value="Fucose-specific lectin"/>
    <property type="match status" value="1"/>
</dbReference>